<dbReference type="InterPro" id="IPR050360">
    <property type="entry name" value="MFS_Sugar_Transporters"/>
</dbReference>
<accession>A0A136IRI6</accession>
<feature type="region of interest" description="Disordered" evidence="8">
    <location>
        <begin position="507"/>
        <end position="542"/>
    </location>
</feature>
<dbReference type="Gene3D" id="1.20.1250.20">
    <property type="entry name" value="MFS general substrate transporter like domains"/>
    <property type="match status" value="1"/>
</dbReference>
<dbReference type="InterPro" id="IPR020846">
    <property type="entry name" value="MFS_dom"/>
</dbReference>
<protein>
    <submittedName>
        <fullName evidence="11">Lactose permease</fullName>
    </submittedName>
</protein>
<comment type="subcellular location">
    <subcellularLocation>
        <location evidence="1">Membrane</location>
        <topology evidence="1">Multi-pass membrane protein</topology>
    </subcellularLocation>
</comment>
<feature type="transmembrane region" description="Helical" evidence="9">
    <location>
        <begin position="344"/>
        <end position="362"/>
    </location>
</feature>
<dbReference type="GO" id="GO:0005351">
    <property type="term" value="F:carbohydrate:proton symporter activity"/>
    <property type="evidence" value="ECO:0007669"/>
    <property type="project" value="TreeGrafter"/>
</dbReference>
<keyword evidence="4 9" id="KW-0812">Transmembrane</keyword>
<feature type="transmembrane region" description="Helical" evidence="9">
    <location>
        <begin position="404"/>
        <end position="425"/>
    </location>
</feature>
<evidence type="ECO:0000256" key="1">
    <source>
        <dbReference type="ARBA" id="ARBA00004141"/>
    </source>
</evidence>
<dbReference type="EMBL" id="KQ964262">
    <property type="protein sequence ID" value="KXJ87554.1"/>
    <property type="molecule type" value="Genomic_DNA"/>
</dbReference>
<evidence type="ECO:0000256" key="2">
    <source>
        <dbReference type="ARBA" id="ARBA00010992"/>
    </source>
</evidence>
<evidence type="ECO:0000256" key="5">
    <source>
        <dbReference type="ARBA" id="ARBA00022989"/>
    </source>
</evidence>
<evidence type="ECO:0000256" key="4">
    <source>
        <dbReference type="ARBA" id="ARBA00022692"/>
    </source>
</evidence>
<evidence type="ECO:0000313" key="12">
    <source>
        <dbReference type="Proteomes" id="UP000070501"/>
    </source>
</evidence>
<feature type="transmembrane region" description="Helical" evidence="9">
    <location>
        <begin position="180"/>
        <end position="200"/>
    </location>
</feature>
<dbReference type="GO" id="GO:0016020">
    <property type="term" value="C:membrane"/>
    <property type="evidence" value="ECO:0007669"/>
    <property type="project" value="UniProtKB-SubCell"/>
</dbReference>
<feature type="transmembrane region" description="Helical" evidence="9">
    <location>
        <begin position="90"/>
        <end position="112"/>
    </location>
</feature>
<keyword evidence="3 7" id="KW-0813">Transport</keyword>
<dbReference type="Pfam" id="PF00083">
    <property type="entry name" value="Sugar_tr"/>
    <property type="match status" value="1"/>
</dbReference>
<dbReference type="PROSITE" id="PS00216">
    <property type="entry name" value="SUGAR_TRANSPORT_1"/>
    <property type="match status" value="1"/>
</dbReference>
<dbReference type="FunFam" id="1.20.1250.20:FF:000117">
    <property type="entry name" value="MFS hexose transporter"/>
    <property type="match status" value="1"/>
</dbReference>
<evidence type="ECO:0000256" key="7">
    <source>
        <dbReference type="RuleBase" id="RU003346"/>
    </source>
</evidence>
<dbReference type="InterPro" id="IPR005828">
    <property type="entry name" value="MFS_sugar_transport-like"/>
</dbReference>
<dbReference type="Proteomes" id="UP000070501">
    <property type="component" value="Unassembled WGS sequence"/>
</dbReference>
<keyword evidence="6 9" id="KW-0472">Membrane</keyword>
<dbReference type="InterPro" id="IPR003663">
    <property type="entry name" value="Sugar/inositol_transpt"/>
</dbReference>
<feature type="transmembrane region" description="Helical" evidence="9">
    <location>
        <begin position="469"/>
        <end position="488"/>
    </location>
</feature>
<evidence type="ECO:0000256" key="6">
    <source>
        <dbReference type="ARBA" id="ARBA00023136"/>
    </source>
</evidence>
<dbReference type="PANTHER" id="PTHR48022:SF3">
    <property type="entry name" value="HEXOSE TRANSPORTER PROTEIN (AFU_ORTHOLOGUE AFUA_8G04480)-RELATED"/>
    <property type="match status" value="1"/>
</dbReference>
<feature type="transmembrane region" description="Helical" evidence="9">
    <location>
        <begin position="303"/>
        <end position="324"/>
    </location>
</feature>
<feature type="transmembrane region" description="Helical" evidence="9">
    <location>
        <begin position="369"/>
        <end position="392"/>
    </location>
</feature>
<proteinExistence type="inferred from homology"/>
<feature type="transmembrane region" description="Helical" evidence="9">
    <location>
        <begin position="48"/>
        <end position="70"/>
    </location>
</feature>
<sequence>MGLFKRNKTEAETAVGPALAAASSSVVLRLPLVLPNDPRPFYKVRHLLLLNLLLLLTSLSSASIGFDGAMMNGLQTVAQWRDYFGRPTPAILGVMNAIYPIGKLVGIFPTTWLADKYGRKAPMYLGFVMLVVGAGIQGGSVHIGMFIASRFFLGFGTAFLAQPAPILVTELAYPTHRGKITAIYQTFFFFGAILAAWSTYGTLRIPSTWSWRIPSLLQGAIPAFQLALFWFVPESPRWLVAKGREAEARVILTKWHSAGDESSPLVDYEMTQIKETVQLETEALSETSYLDLVRTPANRRRTFIAVIVGFFAQWNGAGVISYYLALVLNTIGITESRDQALINGLLQVFNWLAAIFAGALMVDRLGRRTLFLASTAGMFFSYVIWTALTGVFTTTLNQNMGNAVVAFIFIYYFFYDIAWNPLLLAYPVEVFQFTLRARGVSVTYASTFIGLIIGQFVNPLAMAGLGWKYYIVFCVILACLFVVIWFTFPETKGRTLEEIAEIFDGPGAGHGAAATDEEAAAAEAKASSIENEHEDVSVPRKA</sequence>
<comment type="similarity">
    <text evidence="2 7">Belongs to the major facilitator superfamily. Sugar transporter (TC 2.A.1.1) family.</text>
</comment>
<evidence type="ECO:0000256" key="9">
    <source>
        <dbReference type="SAM" id="Phobius"/>
    </source>
</evidence>
<evidence type="ECO:0000259" key="10">
    <source>
        <dbReference type="PROSITE" id="PS50850"/>
    </source>
</evidence>
<feature type="transmembrane region" description="Helical" evidence="9">
    <location>
        <begin position="212"/>
        <end position="232"/>
    </location>
</feature>
<dbReference type="InterPro" id="IPR036259">
    <property type="entry name" value="MFS_trans_sf"/>
</dbReference>
<feature type="transmembrane region" description="Helical" evidence="9">
    <location>
        <begin position="124"/>
        <end position="145"/>
    </location>
</feature>
<evidence type="ECO:0000256" key="8">
    <source>
        <dbReference type="SAM" id="MobiDB-lite"/>
    </source>
</evidence>
<organism evidence="11 12">
    <name type="scientific">Microdochium bolleyi</name>
    <dbReference type="NCBI Taxonomy" id="196109"/>
    <lineage>
        <taxon>Eukaryota</taxon>
        <taxon>Fungi</taxon>
        <taxon>Dikarya</taxon>
        <taxon>Ascomycota</taxon>
        <taxon>Pezizomycotina</taxon>
        <taxon>Sordariomycetes</taxon>
        <taxon>Xylariomycetidae</taxon>
        <taxon>Xylariales</taxon>
        <taxon>Microdochiaceae</taxon>
        <taxon>Microdochium</taxon>
    </lineage>
</organism>
<dbReference type="PROSITE" id="PS50850">
    <property type="entry name" value="MFS"/>
    <property type="match status" value="1"/>
</dbReference>
<evidence type="ECO:0000313" key="11">
    <source>
        <dbReference type="EMBL" id="KXJ87554.1"/>
    </source>
</evidence>
<dbReference type="InterPro" id="IPR005829">
    <property type="entry name" value="Sugar_transporter_CS"/>
</dbReference>
<dbReference type="InParanoid" id="A0A136IRI6"/>
<keyword evidence="12" id="KW-1185">Reference proteome</keyword>
<feature type="transmembrane region" description="Helical" evidence="9">
    <location>
        <begin position="437"/>
        <end position="457"/>
    </location>
</feature>
<dbReference type="PANTHER" id="PTHR48022">
    <property type="entry name" value="PLASTIDIC GLUCOSE TRANSPORTER 4"/>
    <property type="match status" value="1"/>
</dbReference>
<reference evidence="12" key="1">
    <citation type="submission" date="2016-02" db="EMBL/GenBank/DDBJ databases">
        <title>Draft genome sequence of Microdochium bolleyi, a fungal endophyte of beachgrass.</title>
        <authorList>
            <consortium name="DOE Joint Genome Institute"/>
            <person name="David A.S."/>
            <person name="May G."/>
            <person name="Haridas S."/>
            <person name="Lim J."/>
            <person name="Wang M."/>
            <person name="Labutti K."/>
            <person name="Lipzen A."/>
            <person name="Barry K."/>
            <person name="Grigoriev I.V."/>
        </authorList>
    </citation>
    <scope>NUCLEOTIDE SEQUENCE [LARGE SCALE GENOMIC DNA]</scope>
    <source>
        <strain evidence="12">J235TASD1</strain>
    </source>
</reference>
<name>A0A136IRI6_9PEZI</name>
<evidence type="ECO:0000256" key="3">
    <source>
        <dbReference type="ARBA" id="ARBA00022448"/>
    </source>
</evidence>
<gene>
    <name evidence="11" type="ORF">Micbo1qcDRAFT_216003</name>
</gene>
<feature type="compositionally biased region" description="Basic and acidic residues" evidence="8">
    <location>
        <begin position="530"/>
        <end position="542"/>
    </location>
</feature>
<dbReference type="NCBIfam" id="TIGR00879">
    <property type="entry name" value="SP"/>
    <property type="match status" value="1"/>
</dbReference>
<dbReference type="SUPFAM" id="SSF103473">
    <property type="entry name" value="MFS general substrate transporter"/>
    <property type="match status" value="1"/>
</dbReference>
<feature type="domain" description="Major facilitator superfamily (MFS) profile" evidence="10">
    <location>
        <begin position="53"/>
        <end position="492"/>
    </location>
</feature>
<feature type="transmembrane region" description="Helical" evidence="9">
    <location>
        <begin position="151"/>
        <end position="173"/>
    </location>
</feature>
<keyword evidence="5 9" id="KW-1133">Transmembrane helix</keyword>
<dbReference type="AlphaFoldDB" id="A0A136IRI6"/>
<dbReference type="OrthoDB" id="6133115at2759"/>